<dbReference type="EMBL" id="LBTX01000023">
    <property type="protein sequence ID" value="KKQ48819.1"/>
    <property type="molecule type" value="Genomic_DNA"/>
</dbReference>
<organism evidence="2 3">
    <name type="scientific">Candidatus Shapirobacteria bacterium GW2011_GWE1_38_10</name>
    <dbReference type="NCBI Taxonomy" id="1618488"/>
    <lineage>
        <taxon>Bacteria</taxon>
        <taxon>Candidatus Shapironibacteriota</taxon>
    </lineage>
</organism>
<sequence>MRKINLGSGPASCRGWTNYDWGLLPILGKYKLTSIFVKLALLPRDYKWKWPKIELVDIRKGLPDEDKSVDYIYCSNVLEHFEKFEAITILRECKRVLKDRGLIRIVLPDLTKMMKKYKNAESFNREYFGFDKDLYVGILGNIKKLFIRGHQWMYDAEEARELLKIAGFNKIKIMRFGIGACPDIKRLDLKMHQELGLYIEAGN</sequence>
<evidence type="ECO:0000259" key="1">
    <source>
        <dbReference type="Pfam" id="PF08241"/>
    </source>
</evidence>
<keyword evidence="2" id="KW-0808">Transferase</keyword>
<dbReference type="InterPro" id="IPR013216">
    <property type="entry name" value="Methyltransf_11"/>
</dbReference>
<name>A0A0G0KHZ2_9BACT</name>
<comment type="caution">
    <text evidence="2">The sequence shown here is derived from an EMBL/GenBank/DDBJ whole genome shotgun (WGS) entry which is preliminary data.</text>
</comment>
<dbReference type="InterPro" id="IPR029063">
    <property type="entry name" value="SAM-dependent_MTases_sf"/>
</dbReference>
<gene>
    <name evidence="2" type="ORF">US68_C0023G0004</name>
</gene>
<evidence type="ECO:0000313" key="2">
    <source>
        <dbReference type="EMBL" id="KKQ48819.1"/>
    </source>
</evidence>
<proteinExistence type="predicted"/>
<accession>A0A0G0KHZ2</accession>
<dbReference type="GO" id="GO:0008757">
    <property type="term" value="F:S-adenosylmethionine-dependent methyltransferase activity"/>
    <property type="evidence" value="ECO:0007669"/>
    <property type="project" value="InterPro"/>
</dbReference>
<dbReference type="CDD" id="cd02440">
    <property type="entry name" value="AdoMet_MTases"/>
    <property type="match status" value="1"/>
</dbReference>
<dbReference type="SUPFAM" id="SSF53335">
    <property type="entry name" value="S-adenosyl-L-methionine-dependent methyltransferases"/>
    <property type="match status" value="1"/>
</dbReference>
<feature type="domain" description="Methyltransferase type 11" evidence="1">
    <location>
        <begin position="54"/>
        <end position="103"/>
    </location>
</feature>
<dbReference type="Gene3D" id="3.40.50.150">
    <property type="entry name" value="Vaccinia Virus protein VP39"/>
    <property type="match status" value="1"/>
</dbReference>
<evidence type="ECO:0000313" key="3">
    <source>
        <dbReference type="Proteomes" id="UP000034231"/>
    </source>
</evidence>
<dbReference type="Proteomes" id="UP000034231">
    <property type="component" value="Unassembled WGS sequence"/>
</dbReference>
<reference evidence="2 3" key="1">
    <citation type="journal article" date="2015" name="Nature">
        <title>rRNA introns, odd ribosomes, and small enigmatic genomes across a large radiation of phyla.</title>
        <authorList>
            <person name="Brown C.T."/>
            <person name="Hug L.A."/>
            <person name="Thomas B.C."/>
            <person name="Sharon I."/>
            <person name="Castelle C.J."/>
            <person name="Singh A."/>
            <person name="Wilkins M.J."/>
            <person name="Williams K.H."/>
            <person name="Banfield J.F."/>
        </authorList>
    </citation>
    <scope>NUCLEOTIDE SEQUENCE [LARGE SCALE GENOMIC DNA]</scope>
</reference>
<protein>
    <submittedName>
        <fullName evidence="2">Methyltransferase type 11</fullName>
    </submittedName>
</protein>
<dbReference type="Pfam" id="PF08241">
    <property type="entry name" value="Methyltransf_11"/>
    <property type="match status" value="1"/>
</dbReference>
<keyword evidence="2" id="KW-0489">Methyltransferase</keyword>
<dbReference type="GO" id="GO:0032259">
    <property type="term" value="P:methylation"/>
    <property type="evidence" value="ECO:0007669"/>
    <property type="project" value="UniProtKB-KW"/>
</dbReference>
<dbReference type="AlphaFoldDB" id="A0A0G0KHZ2"/>